<gene>
    <name evidence="4" type="ORF">MACH26_06640</name>
</gene>
<dbReference type="InterPro" id="IPR011249">
    <property type="entry name" value="Metalloenz_LuxS/M16"/>
</dbReference>
<feature type="domain" description="Peptidase M16 C-terminal" evidence="3">
    <location>
        <begin position="181"/>
        <end position="358"/>
    </location>
</feature>
<sequence>MGTTLNAHATMSPEDVTKFTLKNGMTIMVMEDHSIPNANMYIFWKVGSRNEYPGTTGIAHFFEHMMFNGAKKYGPKMFDQTMEANGGANNAYTSENLTVYTNWYPADAIEVMFDLEADRIQHLALDPDIVESERGVVTSERSTGLENSNFRTIWEEVKNAAFRAHPYSWPVIGHASDIENWSMEDLKSFHKTFYAPNNAVTVFVGAVDTEEVKRLAEKYFEPIPAQEPPRKIHTVEPEQKGERRVYVQKPSVTSANIMMGFHMPPNPHEDYYPLLLLSDILSSGNSSRLMRSLVFEQQVADSVSTFAFDSFDPNLFYVYGVASQSADATTLEKAIIAELNKVAKEGVTDKELQKVKNQRLVDFYRNVGTINNRADMLGRYELFHGDYKKMFSAPEDFEKVTKEDIQRVAKTYLIKKNRTVGVLDSKEDSHENDL</sequence>
<dbReference type="EMBL" id="AP027272">
    <property type="protein sequence ID" value="BDX05143.1"/>
    <property type="molecule type" value="Genomic_DNA"/>
</dbReference>
<dbReference type="Proteomes" id="UP001333710">
    <property type="component" value="Chromosome"/>
</dbReference>
<evidence type="ECO:0000259" key="3">
    <source>
        <dbReference type="Pfam" id="PF05193"/>
    </source>
</evidence>
<dbReference type="PANTHER" id="PTHR11851:SF49">
    <property type="entry name" value="MITOCHONDRIAL-PROCESSING PEPTIDASE SUBUNIT ALPHA"/>
    <property type="match status" value="1"/>
</dbReference>
<dbReference type="InterPro" id="IPR050361">
    <property type="entry name" value="MPP/UQCRC_Complex"/>
</dbReference>
<accession>A0AA48HSP9</accession>
<reference evidence="4" key="1">
    <citation type="submission" date="2023-01" db="EMBL/GenBank/DDBJ databases">
        <title>Complete genome sequence of Planctobacterium marinum strain Dej080120_11.</title>
        <authorList>
            <person name="Ueki S."/>
            <person name="Maruyama F."/>
        </authorList>
    </citation>
    <scope>NUCLEOTIDE SEQUENCE</scope>
    <source>
        <strain evidence="4">Dej080120_11</strain>
    </source>
</reference>
<evidence type="ECO:0000256" key="1">
    <source>
        <dbReference type="ARBA" id="ARBA00007261"/>
    </source>
</evidence>
<evidence type="ECO:0000313" key="5">
    <source>
        <dbReference type="Proteomes" id="UP001333710"/>
    </source>
</evidence>
<organism evidence="4 5">
    <name type="scientific">Planctobacterium marinum</name>
    <dbReference type="NCBI Taxonomy" id="1631968"/>
    <lineage>
        <taxon>Bacteria</taxon>
        <taxon>Pseudomonadati</taxon>
        <taxon>Pseudomonadota</taxon>
        <taxon>Gammaproteobacteria</taxon>
        <taxon>Alteromonadales</taxon>
        <taxon>Alteromonadaceae</taxon>
        <taxon>Planctobacterium</taxon>
    </lineage>
</organism>
<dbReference type="Pfam" id="PF05193">
    <property type="entry name" value="Peptidase_M16_C"/>
    <property type="match status" value="1"/>
</dbReference>
<dbReference type="InterPro" id="IPR011765">
    <property type="entry name" value="Pept_M16_N"/>
</dbReference>
<protein>
    <submittedName>
        <fullName evidence="4">Peptidase M16</fullName>
    </submittedName>
</protein>
<evidence type="ECO:0000259" key="2">
    <source>
        <dbReference type="Pfam" id="PF00675"/>
    </source>
</evidence>
<dbReference type="InterPro" id="IPR007863">
    <property type="entry name" value="Peptidase_M16_C"/>
</dbReference>
<keyword evidence="5" id="KW-1185">Reference proteome</keyword>
<dbReference type="Pfam" id="PF00675">
    <property type="entry name" value="Peptidase_M16"/>
    <property type="match status" value="1"/>
</dbReference>
<proteinExistence type="inferred from homology"/>
<name>A0AA48HSP9_9ALTE</name>
<dbReference type="PANTHER" id="PTHR11851">
    <property type="entry name" value="METALLOPROTEASE"/>
    <property type="match status" value="1"/>
</dbReference>
<comment type="similarity">
    <text evidence="1">Belongs to the peptidase M16 family.</text>
</comment>
<evidence type="ECO:0000313" key="4">
    <source>
        <dbReference type="EMBL" id="BDX05143.1"/>
    </source>
</evidence>
<feature type="domain" description="Peptidase M16 N-terminal" evidence="2">
    <location>
        <begin position="30"/>
        <end position="172"/>
    </location>
</feature>
<dbReference type="AlphaFoldDB" id="A0AA48HSP9"/>
<dbReference type="SUPFAM" id="SSF63411">
    <property type="entry name" value="LuxS/MPP-like metallohydrolase"/>
    <property type="match status" value="2"/>
</dbReference>
<dbReference type="GO" id="GO:0046872">
    <property type="term" value="F:metal ion binding"/>
    <property type="evidence" value="ECO:0007669"/>
    <property type="project" value="InterPro"/>
</dbReference>
<dbReference type="Gene3D" id="3.30.830.10">
    <property type="entry name" value="Metalloenzyme, LuxS/M16 peptidase-like"/>
    <property type="match status" value="2"/>
</dbReference>
<dbReference type="KEGG" id="pmaw:MACH26_06640"/>